<dbReference type="RefSeq" id="WP_008869880.1">
    <property type="nucleotide sequence ID" value="NZ_ACJN02000002.1"/>
</dbReference>
<dbReference type="Proteomes" id="UP000005496">
    <property type="component" value="Unassembled WGS sequence"/>
</dbReference>
<sequence length="93" mass="10614">MKTATLNTRIEAFIQDILNSQNDNQMPSLNEVQEFVRAARALPMKADESWLAEAEDFSHLADQLLLAVKNSQFEEAVQLMDSIREAWTFIAEN</sequence>
<name>D6SP84_9BACT</name>
<dbReference type="InterPro" id="IPR027588">
    <property type="entry name" value="XXXCH_dom_fam"/>
</dbReference>
<dbReference type="AlphaFoldDB" id="D6SP84"/>
<dbReference type="OrthoDB" id="5457693at2"/>
<protein>
    <submittedName>
        <fullName evidence="1">Uncharacterized protein</fullName>
    </submittedName>
</protein>
<gene>
    <name evidence="1" type="ORF">Dthio_PD1932</name>
</gene>
<organism evidence="1 2">
    <name type="scientific">Desulfonatronospira thiodismutans ASO3-1</name>
    <dbReference type="NCBI Taxonomy" id="555779"/>
    <lineage>
        <taxon>Bacteria</taxon>
        <taxon>Pseudomonadati</taxon>
        <taxon>Thermodesulfobacteriota</taxon>
        <taxon>Desulfovibrionia</taxon>
        <taxon>Desulfovibrionales</taxon>
        <taxon>Desulfonatronovibrionaceae</taxon>
        <taxon>Desulfonatronospira</taxon>
    </lineage>
</organism>
<comment type="caution">
    <text evidence="1">The sequence shown here is derived from an EMBL/GenBank/DDBJ whole genome shotgun (WGS) entry which is preliminary data.</text>
</comment>
<evidence type="ECO:0000313" key="1">
    <source>
        <dbReference type="EMBL" id="EFI34560.1"/>
    </source>
</evidence>
<dbReference type="NCBIfam" id="TIGR04358">
    <property type="entry name" value="XXXCH_domain"/>
    <property type="match status" value="1"/>
</dbReference>
<keyword evidence="2" id="KW-1185">Reference proteome</keyword>
<proteinExistence type="predicted"/>
<evidence type="ECO:0000313" key="2">
    <source>
        <dbReference type="Proteomes" id="UP000005496"/>
    </source>
</evidence>
<dbReference type="EMBL" id="ACJN02000002">
    <property type="protein sequence ID" value="EFI34560.1"/>
    <property type="molecule type" value="Genomic_DNA"/>
</dbReference>
<reference evidence="1" key="1">
    <citation type="submission" date="2010-05" db="EMBL/GenBank/DDBJ databases">
        <title>The draft genome of Desulfonatronospira thiodismutans ASO3-1.</title>
        <authorList>
            <consortium name="US DOE Joint Genome Institute (JGI-PGF)"/>
            <person name="Lucas S."/>
            <person name="Copeland A."/>
            <person name="Lapidus A."/>
            <person name="Cheng J.-F."/>
            <person name="Bruce D."/>
            <person name="Goodwin L."/>
            <person name="Pitluck S."/>
            <person name="Chertkov O."/>
            <person name="Brettin T."/>
            <person name="Detter J.C."/>
            <person name="Han C."/>
            <person name="Land M.L."/>
            <person name="Hauser L."/>
            <person name="Kyrpides N."/>
            <person name="Mikhailova N."/>
            <person name="Muyzer G."/>
            <person name="Woyke T."/>
        </authorList>
    </citation>
    <scope>NUCLEOTIDE SEQUENCE [LARGE SCALE GENOMIC DNA]</scope>
    <source>
        <strain evidence="1">ASO3-1</strain>
    </source>
</reference>
<accession>D6SP84</accession>